<gene>
    <name evidence="4" type="ORF">NDN08_003346</name>
</gene>
<evidence type="ECO:0000313" key="5">
    <source>
        <dbReference type="Proteomes" id="UP001157974"/>
    </source>
</evidence>
<comment type="similarity">
    <text evidence="1">Belongs to the VPS29 family.</text>
</comment>
<dbReference type="Pfam" id="PF12850">
    <property type="entry name" value="Metallophos_2"/>
    <property type="match status" value="1"/>
</dbReference>
<dbReference type="AlphaFoldDB" id="A0AAV8V0I4"/>
<comment type="caution">
    <text evidence="4">The sequence shown here is derived from an EMBL/GenBank/DDBJ whole genome shotgun (WGS) entry which is preliminary data.</text>
</comment>
<protein>
    <recommendedName>
        <fullName evidence="2">Vacuolar protein sorting-associated protein 29</fullName>
    </recommendedName>
</protein>
<organism evidence="4 5">
    <name type="scientific">Rhodosorus marinus</name>
    <dbReference type="NCBI Taxonomy" id="101924"/>
    <lineage>
        <taxon>Eukaryota</taxon>
        <taxon>Rhodophyta</taxon>
        <taxon>Stylonematophyceae</taxon>
        <taxon>Stylonematales</taxon>
        <taxon>Stylonemataceae</taxon>
        <taxon>Rhodosorus</taxon>
    </lineage>
</organism>
<dbReference type="EMBL" id="JAMWBK010000003">
    <property type="protein sequence ID" value="KAJ8906862.1"/>
    <property type="molecule type" value="Genomic_DNA"/>
</dbReference>
<dbReference type="PANTHER" id="PTHR11124">
    <property type="entry name" value="VACUOLAR SORTING PROTEIN VPS29"/>
    <property type="match status" value="1"/>
</dbReference>
<dbReference type="Proteomes" id="UP001157974">
    <property type="component" value="Unassembled WGS sequence"/>
</dbReference>
<accession>A0AAV8V0I4</accession>
<proteinExistence type="inferred from homology"/>
<feature type="domain" description="Calcineurin-like phosphoesterase" evidence="3">
    <location>
        <begin position="23"/>
        <end position="158"/>
    </location>
</feature>
<dbReference type="InterPro" id="IPR024654">
    <property type="entry name" value="Calcineurin-like_PHP_lpxH"/>
</dbReference>
<sequence>MVLVLVIGDLFVPIKKPGLPNPFKQLLVPGKISHVLCTGNLCGKETEEYFRELADQVHIVQGDMDEYLYPERLVISIESLKFGLCHGHQILPVGNRAALNALRRDMGVDVLLTGSAMKIGYVQDDLGGLIMYPGSATGAPKVDDTTEPDPSFLLIDVQGRKIVAFLYLLVDGVSAIKSQVLLQCLVDIFFSGVPRSLCA</sequence>
<evidence type="ECO:0000259" key="3">
    <source>
        <dbReference type="Pfam" id="PF12850"/>
    </source>
</evidence>
<evidence type="ECO:0000256" key="2">
    <source>
        <dbReference type="ARBA" id="ARBA00017767"/>
    </source>
</evidence>
<dbReference type="SUPFAM" id="SSF56300">
    <property type="entry name" value="Metallo-dependent phosphatases"/>
    <property type="match status" value="1"/>
</dbReference>
<evidence type="ECO:0000313" key="4">
    <source>
        <dbReference type="EMBL" id="KAJ8906862.1"/>
    </source>
</evidence>
<dbReference type="InterPro" id="IPR029052">
    <property type="entry name" value="Metallo-depent_PP-like"/>
</dbReference>
<name>A0AAV8V0I4_9RHOD</name>
<dbReference type="InterPro" id="IPR000979">
    <property type="entry name" value="Phosphodiesterase_MJ0936/Vps29"/>
</dbReference>
<dbReference type="Gene3D" id="3.60.21.10">
    <property type="match status" value="1"/>
</dbReference>
<keyword evidence="5" id="KW-1185">Reference proteome</keyword>
<evidence type="ECO:0000256" key="1">
    <source>
        <dbReference type="ARBA" id="ARBA00005945"/>
    </source>
</evidence>
<reference evidence="4 5" key="1">
    <citation type="journal article" date="2023" name="Nat. Commun.">
        <title>Origin of minicircular mitochondrial genomes in red algae.</title>
        <authorList>
            <person name="Lee Y."/>
            <person name="Cho C.H."/>
            <person name="Lee Y.M."/>
            <person name="Park S.I."/>
            <person name="Yang J.H."/>
            <person name="West J.A."/>
            <person name="Bhattacharya D."/>
            <person name="Yoon H.S."/>
        </authorList>
    </citation>
    <scope>NUCLEOTIDE SEQUENCE [LARGE SCALE GENOMIC DNA]</scope>
    <source>
        <strain evidence="4 5">CCMP1338</strain>
        <tissue evidence="4">Whole cell</tissue>
    </source>
</reference>